<comment type="cofactor">
    <cofactor evidence="9">
        <name>Zn(2+)</name>
        <dbReference type="ChEBI" id="CHEBI:29105"/>
    </cofactor>
    <text evidence="9">Binds 1 zinc ion.</text>
</comment>
<evidence type="ECO:0000256" key="4">
    <source>
        <dbReference type="ARBA" id="ARBA00022801"/>
    </source>
</evidence>
<gene>
    <name evidence="12" type="primary">prlC_2</name>
    <name evidence="13" type="ORF">EV682_1226</name>
    <name evidence="12" type="ORF">NCTC11159_04645</name>
</gene>
<evidence type="ECO:0000256" key="2">
    <source>
        <dbReference type="ARBA" id="ARBA00022670"/>
    </source>
</evidence>
<reference evidence="13 15" key="2">
    <citation type="submission" date="2019-03" db="EMBL/GenBank/DDBJ databases">
        <title>Genomic Encyclopedia of Type Strains, Phase IV (KMG-IV): sequencing the most valuable type-strain genomes for metagenomic binning, comparative biology and taxonomic classification.</title>
        <authorList>
            <person name="Goeker M."/>
        </authorList>
    </citation>
    <scope>NUCLEOTIDE SEQUENCE [LARGE SCALE GENOMIC DNA]</scope>
    <source>
        <strain evidence="13 15">DSM 3764</strain>
    </source>
</reference>
<dbReference type="FunFam" id="3.40.390.10:FF:000009">
    <property type="entry name" value="Oligopeptidase A"/>
    <property type="match status" value="1"/>
</dbReference>
<evidence type="ECO:0000259" key="11">
    <source>
        <dbReference type="Pfam" id="PF19310"/>
    </source>
</evidence>
<feature type="domain" description="Oligopeptidase A N-terminal" evidence="11">
    <location>
        <begin position="29"/>
        <end position="148"/>
    </location>
</feature>
<dbReference type="Pfam" id="PF19310">
    <property type="entry name" value="TOP_N"/>
    <property type="match status" value="1"/>
</dbReference>
<dbReference type="AlphaFoldDB" id="A0A377T0C9"/>
<keyword evidence="3 9" id="KW-0479">Metal-binding</keyword>
<dbReference type="EMBL" id="SMBT01000022">
    <property type="protein sequence ID" value="TCU81368.1"/>
    <property type="molecule type" value="Genomic_DNA"/>
</dbReference>
<dbReference type="GO" id="GO:0006508">
    <property type="term" value="P:proteolysis"/>
    <property type="evidence" value="ECO:0007669"/>
    <property type="project" value="UniProtKB-KW"/>
</dbReference>
<dbReference type="Gene3D" id="3.40.390.10">
    <property type="entry name" value="Collagenase (Catalytic Domain)"/>
    <property type="match status" value="1"/>
</dbReference>
<dbReference type="Proteomes" id="UP000295794">
    <property type="component" value="Unassembled WGS sequence"/>
</dbReference>
<evidence type="ECO:0000256" key="9">
    <source>
        <dbReference type="RuleBase" id="RU003435"/>
    </source>
</evidence>
<evidence type="ECO:0000256" key="7">
    <source>
        <dbReference type="ARBA" id="ARBA00024603"/>
    </source>
</evidence>
<keyword evidence="4 9" id="KW-0378">Hydrolase</keyword>
<evidence type="ECO:0000313" key="14">
    <source>
        <dbReference type="Proteomes" id="UP000255108"/>
    </source>
</evidence>
<dbReference type="Gene3D" id="1.10.1370.10">
    <property type="entry name" value="Neurolysin, domain 3"/>
    <property type="match status" value="1"/>
</dbReference>
<evidence type="ECO:0000259" key="10">
    <source>
        <dbReference type="Pfam" id="PF01432"/>
    </source>
</evidence>
<evidence type="ECO:0000256" key="1">
    <source>
        <dbReference type="ARBA" id="ARBA00006040"/>
    </source>
</evidence>
<name>A0A377T0C9_9NEIS</name>
<protein>
    <recommendedName>
        <fullName evidence="8">oligopeptidase A</fullName>
        <ecNumber evidence="8">3.4.24.70</ecNumber>
    </recommendedName>
</protein>
<keyword evidence="5 9" id="KW-0862">Zinc</keyword>
<dbReference type="SUPFAM" id="SSF55486">
    <property type="entry name" value="Metalloproteases ('zincins'), catalytic domain"/>
    <property type="match status" value="1"/>
</dbReference>
<dbReference type="InterPro" id="IPR045666">
    <property type="entry name" value="OpdA_N"/>
</dbReference>
<dbReference type="GO" id="GO:0005829">
    <property type="term" value="C:cytosol"/>
    <property type="evidence" value="ECO:0007669"/>
    <property type="project" value="UniProtKB-ARBA"/>
</dbReference>
<dbReference type="OrthoDB" id="9773538at2"/>
<dbReference type="InterPro" id="IPR045090">
    <property type="entry name" value="Pept_M3A_M3B"/>
</dbReference>
<dbReference type="CDD" id="cd06456">
    <property type="entry name" value="M3A_DCP"/>
    <property type="match status" value="1"/>
</dbReference>
<comment type="similarity">
    <text evidence="1 9">Belongs to the peptidase M3 family.</text>
</comment>
<dbReference type="InterPro" id="IPR024077">
    <property type="entry name" value="Neurolysin/TOP_dom2"/>
</dbReference>
<accession>A0A377T0C9</accession>
<evidence type="ECO:0000313" key="12">
    <source>
        <dbReference type="EMBL" id="STR46036.1"/>
    </source>
</evidence>
<dbReference type="PANTHER" id="PTHR43660:SF1">
    <property type="entry name" value="DIPEPTIDYL CARBOXYPEPTIDASE"/>
    <property type="match status" value="1"/>
</dbReference>
<evidence type="ECO:0000313" key="13">
    <source>
        <dbReference type="EMBL" id="TCU81368.1"/>
    </source>
</evidence>
<dbReference type="EMBL" id="UGHR01000008">
    <property type="protein sequence ID" value="STR46036.1"/>
    <property type="molecule type" value="Genomic_DNA"/>
</dbReference>
<keyword evidence="2 9" id="KW-0645">Protease</keyword>
<evidence type="ECO:0000256" key="8">
    <source>
        <dbReference type="ARBA" id="ARBA00026100"/>
    </source>
</evidence>
<keyword evidence="15" id="KW-1185">Reference proteome</keyword>
<dbReference type="GO" id="GO:0004222">
    <property type="term" value="F:metalloendopeptidase activity"/>
    <property type="evidence" value="ECO:0007669"/>
    <property type="project" value="UniProtKB-EC"/>
</dbReference>
<comment type="catalytic activity">
    <reaction evidence="7">
        <text>Hydrolysis of oligopeptides, with broad specificity. Gly or Ala commonly occur as P1 or P1' residues, but more distant residues are also important, as is shown by the fact that Z-Gly-Pro-Gly-|-Gly-Pro-Ala is cleaved, but not Z-(Gly)(5).</text>
        <dbReference type="EC" id="3.4.24.70"/>
    </reaction>
</comment>
<feature type="domain" description="Peptidase M3A/M3B catalytic" evidence="10">
    <location>
        <begin position="222"/>
        <end position="675"/>
    </location>
</feature>
<reference evidence="12 14" key="1">
    <citation type="submission" date="2018-06" db="EMBL/GenBank/DDBJ databases">
        <authorList>
            <consortium name="Pathogen Informatics"/>
            <person name="Doyle S."/>
        </authorList>
    </citation>
    <scope>NUCLEOTIDE SEQUENCE [LARGE SCALE GENOMIC DNA]</scope>
    <source>
        <strain evidence="12 14">NCTC11159</strain>
    </source>
</reference>
<dbReference type="InterPro" id="IPR034005">
    <property type="entry name" value="M3A_DCP"/>
</dbReference>
<evidence type="ECO:0000256" key="3">
    <source>
        <dbReference type="ARBA" id="ARBA00022723"/>
    </source>
</evidence>
<proteinExistence type="inferred from homology"/>
<organism evidence="12 14">
    <name type="scientific">Iodobacter fluviatilis</name>
    <dbReference type="NCBI Taxonomy" id="537"/>
    <lineage>
        <taxon>Bacteria</taxon>
        <taxon>Pseudomonadati</taxon>
        <taxon>Pseudomonadota</taxon>
        <taxon>Betaproteobacteria</taxon>
        <taxon>Neisseriales</taxon>
        <taxon>Chitinibacteraceae</taxon>
        <taxon>Iodobacter</taxon>
    </lineage>
</organism>
<dbReference type="GO" id="GO:0046872">
    <property type="term" value="F:metal ion binding"/>
    <property type="evidence" value="ECO:0007669"/>
    <property type="project" value="UniProtKB-UniRule"/>
</dbReference>
<evidence type="ECO:0000256" key="6">
    <source>
        <dbReference type="ARBA" id="ARBA00023049"/>
    </source>
</evidence>
<dbReference type="InterPro" id="IPR024079">
    <property type="entry name" value="MetalloPept_cat_dom_sf"/>
</dbReference>
<evidence type="ECO:0000313" key="15">
    <source>
        <dbReference type="Proteomes" id="UP000295794"/>
    </source>
</evidence>
<dbReference type="EC" id="3.4.24.70" evidence="8"/>
<dbReference type="Proteomes" id="UP000255108">
    <property type="component" value="Unassembled WGS sequence"/>
</dbReference>
<dbReference type="RefSeq" id="WP_115230233.1">
    <property type="nucleotide sequence ID" value="NZ_CAWOLO010000022.1"/>
</dbReference>
<keyword evidence="6 9" id="KW-0482">Metalloprotease</keyword>
<evidence type="ECO:0000256" key="5">
    <source>
        <dbReference type="ARBA" id="ARBA00022833"/>
    </source>
</evidence>
<dbReference type="Pfam" id="PF01432">
    <property type="entry name" value="Peptidase_M3"/>
    <property type="match status" value="1"/>
</dbReference>
<sequence length="677" mass="74396">MTNPLLNLSGQLPDYPSVKPEHVSPALDTLLASSAAAVAAAEQVQNPTWASFVEPLDAALDKLNLAWGVVAHLESVVTTPELREVYNANIARISNFYTELGQNEQLYAQYKLIAASDEFADYNAAKKTIIEDTLRDFRLSGAELPEAQKQRFAEIAEELSELTVKFGQNVMDATDEWALYIEELSELDGLPQDWLSAARSAAEADGKTGYKVTLKQPSQGPVMQFCSNRKLRETVYHANATRASEFGPAERDNGPLIKRIHALRTEAAQLLGFNNYGEESLATKMADTPAEVAEFLRNLGHGAKPFAAKDRAELKAFAKEQLDLDELAVWDYGFAAEKLSEAKYAFSAQEVKAYFTEPTVLSGLFKVIESLYSLRFVKASAPVWHPDVNYYALQNLDGSAVGGLYLDLYARTGKQGGAWMNDVLSRDRKGDDVQNPVALVVCNFSAGVDGKPALLTHDDVITLFHEFGHALHHLLTEVDESGVSGINGVEWDAVELPSQFMENFCWEWQVLPDLTHHVDSGNALPRELFDKMLAAKNFMSGSAMVRQVLLSLFDMELHASTEAIDATAQNAALVAEFETPVAPSYNRWFNTFSHIFAGGYAAGYYSYKWAEVLSADAYSAFEEAVAAGKSILDPATGARFRKEVLAMGGSRPAIDSFTAFRGRKPEVAALLRHNGLN</sequence>
<dbReference type="InterPro" id="IPR001567">
    <property type="entry name" value="Pept_M3A_M3B_dom"/>
</dbReference>
<dbReference type="PANTHER" id="PTHR43660">
    <property type="entry name" value="DIPEPTIDYL CARBOXYPEPTIDASE"/>
    <property type="match status" value="1"/>
</dbReference>